<reference evidence="2 3" key="1">
    <citation type="submission" date="2018-10" db="EMBL/GenBank/DDBJ databases">
        <title>Marmoricola sp. 4Q3S-7 whole genome shotgun sequence.</title>
        <authorList>
            <person name="Li F."/>
        </authorList>
    </citation>
    <scope>NUCLEOTIDE SEQUENCE [LARGE SCALE GENOMIC DNA]</scope>
    <source>
        <strain evidence="2 3">4Q3S-7</strain>
    </source>
</reference>
<protein>
    <submittedName>
        <fullName evidence="2">Alpha/beta fold hydrolase</fullName>
    </submittedName>
</protein>
<dbReference type="InterPro" id="IPR000073">
    <property type="entry name" value="AB_hydrolase_1"/>
</dbReference>
<organism evidence="2 3">
    <name type="scientific">Nocardioides mangrovicus</name>
    <dbReference type="NCBI Taxonomy" id="2478913"/>
    <lineage>
        <taxon>Bacteria</taxon>
        <taxon>Bacillati</taxon>
        <taxon>Actinomycetota</taxon>
        <taxon>Actinomycetes</taxon>
        <taxon>Propionibacteriales</taxon>
        <taxon>Nocardioidaceae</taxon>
        <taxon>Nocardioides</taxon>
    </lineage>
</organism>
<dbReference type="InterPro" id="IPR029058">
    <property type="entry name" value="AB_hydrolase_fold"/>
</dbReference>
<evidence type="ECO:0000313" key="3">
    <source>
        <dbReference type="Proteomes" id="UP000281708"/>
    </source>
</evidence>
<gene>
    <name evidence="2" type="ORF">D9V37_19395</name>
</gene>
<name>A0A3L8NZ90_9ACTN</name>
<proteinExistence type="predicted"/>
<feature type="domain" description="AB hydrolase-1" evidence="1">
    <location>
        <begin position="34"/>
        <end position="247"/>
    </location>
</feature>
<accession>A0A3L8NZ90</accession>
<dbReference type="Pfam" id="PF12697">
    <property type="entry name" value="Abhydrolase_6"/>
    <property type="match status" value="1"/>
</dbReference>
<dbReference type="Gene3D" id="3.40.50.1820">
    <property type="entry name" value="alpha/beta hydrolase"/>
    <property type="match status" value="1"/>
</dbReference>
<dbReference type="SUPFAM" id="SSF53474">
    <property type="entry name" value="alpha/beta-Hydrolases"/>
    <property type="match status" value="1"/>
</dbReference>
<dbReference type="AlphaFoldDB" id="A0A3L8NZ90"/>
<evidence type="ECO:0000259" key="1">
    <source>
        <dbReference type="Pfam" id="PF12697"/>
    </source>
</evidence>
<keyword evidence="2" id="KW-0378">Hydrolase</keyword>
<evidence type="ECO:0000313" key="2">
    <source>
        <dbReference type="EMBL" id="RLV48224.1"/>
    </source>
</evidence>
<dbReference type="GO" id="GO:0016787">
    <property type="term" value="F:hydrolase activity"/>
    <property type="evidence" value="ECO:0007669"/>
    <property type="project" value="UniProtKB-KW"/>
</dbReference>
<dbReference type="Proteomes" id="UP000281708">
    <property type="component" value="Unassembled WGS sequence"/>
</dbReference>
<keyword evidence="3" id="KW-1185">Reference proteome</keyword>
<sequence>MRPGGTGPMVELTFTALGGDRGSRELLLLGPSLGTGVATLWEQCVPRLAEDREVVGWDLPGHGNGPSTTASFSIADLAAAVRGFAVEHGEGRRVRYAGVSVGGAVGFELALDPGPVADVATLASAPRIAEADVWAERIELVRRGGTSAVVAGSAQRWFAPGFAERQPRVVGRLLDELVAVDDTSYTLVCAALADFDLRERIGEARVPLASYVGEHDAVVPPSQLPEATVIRGVAHLPPAEDPATVIDDLEDQWATTTA</sequence>
<dbReference type="EMBL" id="RDBE01000010">
    <property type="protein sequence ID" value="RLV48224.1"/>
    <property type="molecule type" value="Genomic_DNA"/>
</dbReference>
<comment type="caution">
    <text evidence="2">The sequence shown here is derived from an EMBL/GenBank/DDBJ whole genome shotgun (WGS) entry which is preliminary data.</text>
</comment>